<gene>
    <name evidence="5" type="primary">ssb_2</name>
    <name evidence="5" type="ORF">GCM10009126_27140</name>
</gene>
<evidence type="ECO:0000256" key="4">
    <source>
        <dbReference type="SAM" id="MobiDB-lite"/>
    </source>
</evidence>
<feature type="region of interest" description="Disordered" evidence="4">
    <location>
        <begin position="95"/>
        <end position="140"/>
    </location>
</feature>
<reference evidence="6" key="1">
    <citation type="journal article" date="2019" name="Int. J. Syst. Evol. Microbiol.">
        <title>The Global Catalogue of Microorganisms (GCM) 10K type strain sequencing project: providing services to taxonomists for standard genome sequencing and annotation.</title>
        <authorList>
            <consortium name="The Broad Institute Genomics Platform"/>
            <consortium name="The Broad Institute Genome Sequencing Center for Infectious Disease"/>
            <person name="Wu L."/>
            <person name="Ma J."/>
        </authorList>
    </citation>
    <scope>NUCLEOTIDE SEQUENCE [LARGE SCALE GENOMIC DNA]</scope>
    <source>
        <strain evidence="6">JCM 16242</strain>
    </source>
</reference>
<dbReference type="Pfam" id="PF00436">
    <property type="entry name" value="SSB"/>
    <property type="match status" value="1"/>
</dbReference>
<keyword evidence="6" id="KW-1185">Reference proteome</keyword>
<protein>
    <recommendedName>
        <fullName evidence="3">Single-stranded DNA-binding protein</fullName>
    </recommendedName>
</protein>
<dbReference type="NCBIfam" id="TIGR00621">
    <property type="entry name" value="ssb"/>
    <property type="match status" value="1"/>
</dbReference>
<accession>A0ABP3EFV0</accession>
<dbReference type="CDD" id="cd04496">
    <property type="entry name" value="SSB_OBF"/>
    <property type="match status" value="1"/>
</dbReference>
<dbReference type="Gene3D" id="2.40.50.140">
    <property type="entry name" value="Nucleic acid-binding proteins"/>
    <property type="match status" value="1"/>
</dbReference>
<evidence type="ECO:0000256" key="2">
    <source>
        <dbReference type="PROSITE-ProRule" id="PRU00252"/>
    </source>
</evidence>
<dbReference type="GO" id="GO:0003677">
    <property type="term" value="F:DNA binding"/>
    <property type="evidence" value="ECO:0007669"/>
    <property type="project" value="UniProtKB-KW"/>
</dbReference>
<dbReference type="EMBL" id="BAAAFO010000004">
    <property type="protein sequence ID" value="GAA0260285.1"/>
    <property type="molecule type" value="Genomic_DNA"/>
</dbReference>
<dbReference type="InterPro" id="IPR000424">
    <property type="entry name" value="Primosome_PriB/ssb"/>
</dbReference>
<comment type="caution">
    <text evidence="5">The sequence shown here is derived from an EMBL/GenBank/DDBJ whole genome shotgun (WGS) entry which is preliminary data.</text>
</comment>
<evidence type="ECO:0000313" key="6">
    <source>
        <dbReference type="Proteomes" id="UP001500657"/>
    </source>
</evidence>
<evidence type="ECO:0000256" key="1">
    <source>
        <dbReference type="ARBA" id="ARBA00023125"/>
    </source>
</evidence>
<dbReference type="InterPro" id="IPR012340">
    <property type="entry name" value="NA-bd_OB-fold"/>
</dbReference>
<evidence type="ECO:0000313" key="5">
    <source>
        <dbReference type="EMBL" id="GAA0260285.1"/>
    </source>
</evidence>
<feature type="compositionally biased region" description="Basic and acidic residues" evidence="4">
    <location>
        <begin position="104"/>
        <end position="115"/>
    </location>
</feature>
<dbReference type="Proteomes" id="UP001500657">
    <property type="component" value="Unassembled WGS sequence"/>
</dbReference>
<keyword evidence="1 2" id="KW-0238">DNA-binding</keyword>
<name>A0ABP3EFV0_9GAMM</name>
<dbReference type="InterPro" id="IPR011344">
    <property type="entry name" value="ssDNA-bd"/>
</dbReference>
<evidence type="ECO:0000256" key="3">
    <source>
        <dbReference type="RuleBase" id="RU000524"/>
    </source>
</evidence>
<dbReference type="PROSITE" id="PS50935">
    <property type="entry name" value="SSB"/>
    <property type="match status" value="1"/>
</dbReference>
<proteinExistence type="predicted"/>
<dbReference type="SUPFAM" id="SSF50249">
    <property type="entry name" value="Nucleic acid-binding proteins"/>
    <property type="match status" value="1"/>
</dbReference>
<dbReference type="RefSeq" id="WP_343883325.1">
    <property type="nucleotide sequence ID" value="NZ_BAAAFO010000004.1"/>
</dbReference>
<sequence length="140" mass="15209">MSIIISGVGRVGKDAVVRNTGNGDAVTGFLLAMDNGWGNNKTTLWFDASGWGKRYEGASPHLLKGTQVFVSGELGEREHDGKTYKTIRLNDLQLVGAKSGQSDRPQRQESKREASFGDAATGGFEDDAIPFAPIPRRQLW</sequence>
<organism evidence="5 6">
    <name type="scientific">Rhodanobacter caeni</name>
    <dbReference type="NCBI Taxonomy" id="657654"/>
    <lineage>
        <taxon>Bacteria</taxon>
        <taxon>Pseudomonadati</taxon>
        <taxon>Pseudomonadota</taxon>
        <taxon>Gammaproteobacteria</taxon>
        <taxon>Lysobacterales</taxon>
        <taxon>Rhodanobacteraceae</taxon>
        <taxon>Rhodanobacter</taxon>
    </lineage>
</organism>